<organism evidence="2">
    <name type="scientific">Homo sapiens</name>
    <name type="common">Human</name>
    <dbReference type="NCBI Taxonomy" id="9606"/>
    <lineage>
        <taxon>Eukaryota</taxon>
        <taxon>Metazoa</taxon>
        <taxon>Chordata</taxon>
        <taxon>Craniata</taxon>
        <taxon>Vertebrata</taxon>
        <taxon>Euteleostomi</taxon>
        <taxon>Mammalia</taxon>
        <taxon>Eutheria</taxon>
        <taxon>Euarchontoglires</taxon>
        <taxon>Primates</taxon>
        <taxon>Haplorrhini</taxon>
        <taxon>Catarrhini</taxon>
        <taxon>Hominidae</taxon>
        <taxon>Homo</taxon>
    </lineage>
</organism>
<dbReference type="AlphaFoldDB" id="B4DEN8"/>
<proteinExistence type="evidence at transcript level"/>
<reference evidence="2" key="1">
    <citation type="submission" date="2007-10" db="EMBL/GenBank/DDBJ databases">
        <title>NEDO human cDNA sequencing project focused on splicing variants.</title>
        <authorList>
            <person name="Wakamatsu A."/>
            <person name="Yamamoto J."/>
            <person name="Kimura K."/>
            <person name="Ishii S."/>
            <person name="Watanabe K."/>
            <person name="Sugiyama A."/>
            <person name="Murakawa K."/>
            <person name="Kaida T."/>
            <person name="Tsuchiya K."/>
            <person name="Fukuzumi Y."/>
            <person name="Kumagai A."/>
            <person name="Oishi Y."/>
            <person name="Yamamoto S."/>
            <person name="Ono Y."/>
            <person name="Komori Y."/>
            <person name="Yamazaki M."/>
            <person name="Kisu Y."/>
            <person name="Nishikawa T."/>
            <person name="Sugano S."/>
            <person name="Nomura N."/>
            <person name="Isogai T."/>
        </authorList>
    </citation>
    <scope>NUCLEOTIDE SEQUENCE</scope>
    <source>
        <tissue evidence="2">Cerebellum</tissue>
    </source>
</reference>
<protein>
    <submittedName>
        <fullName evidence="2">cDNA FLJ59183</fullName>
    </submittedName>
</protein>
<sequence>MHTTTGHNPMTADKERPYSVFAGAGETELSAVEGASSGACPLAPAAGAGEPRAAKTSFARVPNGERAMKGKAPADGAGWCSCWVPGLEQSPNLSKVDRSALTRRRPCPPPCPCPWPRARLFHTG</sequence>
<name>B4DEN8_HUMAN</name>
<evidence type="ECO:0000313" key="2">
    <source>
        <dbReference type="EMBL" id="BAG57149.1"/>
    </source>
</evidence>
<feature type="region of interest" description="Disordered" evidence="1">
    <location>
        <begin position="88"/>
        <end position="112"/>
    </location>
</feature>
<evidence type="ECO:0000256" key="1">
    <source>
        <dbReference type="SAM" id="MobiDB-lite"/>
    </source>
</evidence>
<accession>B4DEN8</accession>
<dbReference type="EMBL" id="AK293718">
    <property type="protein sequence ID" value="BAG57149.1"/>
    <property type="molecule type" value="mRNA"/>
</dbReference>
<feature type="compositionally biased region" description="Low complexity" evidence="1">
    <location>
        <begin position="34"/>
        <end position="51"/>
    </location>
</feature>
<feature type="region of interest" description="Disordered" evidence="1">
    <location>
        <begin position="34"/>
        <end position="74"/>
    </location>
</feature>